<evidence type="ECO:0000313" key="4">
    <source>
        <dbReference type="Proteomes" id="UP000460257"/>
    </source>
</evidence>
<keyword evidence="4" id="KW-1185">Reference proteome</keyword>
<proteinExistence type="predicted"/>
<comment type="caution">
    <text evidence="3">The sequence shown here is derived from an EMBL/GenBank/DDBJ whole genome shotgun (WGS) entry which is preliminary data.</text>
</comment>
<evidence type="ECO:0000313" key="3">
    <source>
        <dbReference type="EMBL" id="MQN00996.1"/>
    </source>
</evidence>
<gene>
    <name evidence="3" type="ORF">FRC54_03245</name>
</gene>
<sequence length="108" mass="11740">MGERIENHIILDCKPAGQKIQITVDGKKIPAYDGEPILSALLAAGIKINRYTVKRHEPRGLFCGIGQCTDCAMVVDGIPNVRTCITPAHDGMVVETQDGLSKEVRHDS</sequence>
<dbReference type="EMBL" id="VOGC01000002">
    <property type="protein sequence ID" value="MQN00996.1"/>
    <property type="molecule type" value="Genomic_DNA"/>
</dbReference>
<dbReference type="Gene3D" id="3.10.20.440">
    <property type="entry name" value="2Fe-2S iron-sulphur cluster binding domain, sarcosine oxidase, alpha subunit, N-terminal domain"/>
    <property type="match status" value="1"/>
</dbReference>
<name>A0A6N7IZG2_9FIRM</name>
<organism evidence="3 4">
    <name type="scientific">Candidatus Weimeria bifida</name>
    <dbReference type="NCBI Taxonomy" id="2599074"/>
    <lineage>
        <taxon>Bacteria</taxon>
        <taxon>Bacillati</taxon>
        <taxon>Bacillota</taxon>
        <taxon>Clostridia</taxon>
        <taxon>Lachnospirales</taxon>
        <taxon>Lachnospiraceae</taxon>
        <taxon>Candidatus Weimeria</taxon>
    </lineage>
</organism>
<dbReference type="GO" id="GO:0016491">
    <property type="term" value="F:oxidoreductase activity"/>
    <property type="evidence" value="ECO:0007669"/>
    <property type="project" value="UniProtKB-KW"/>
</dbReference>
<evidence type="ECO:0000259" key="2">
    <source>
        <dbReference type="PROSITE" id="PS51085"/>
    </source>
</evidence>
<dbReference type="InterPro" id="IPR042204">
    <property type="entry name" value="2Fe-2S-bd_N"/>
</dbReference>
<dbReference type="PROSITE" id="PS51085">
    <property type="entry name" value="2FE2S_FER_2"/>
    <property type="match status" value="1"/>
</dbReference>
<dbReference type="Pfam" id="PF13510">
    <property type="entry name" value="Fer2_4"/>
    <property type="match status" value="1"/>
</dbReference>
<dbReference type="GO" id="GO:0051536">
    <property type="term" value="F:iron-sulfur cluster binding"/>
    <property type="evidence" value="ECO:0007669"/>
    <property type="project" value="InterPro"/>
</dbReference>
<dbReference type="CDD" id="cd00207">
    <property type="entry name" value="fer2"/>
    <property type="match status" value="1"/>
</dbReference>
<reference evidence="3" key="1">
    <citation type="journal article" date="2020" name="Appl. Environ. Microbiol.">
        <title>Medium-Chain Fatty Acid Synthesis by 'Candidatus Weimeria bifida' gen. nov., sp. nov., and 'Candidatus Pseudoramibacter fermentans' sp. nov.</title>
        <authorList>
            <person name="Scarborough M.J."/>
            <person name="Myers K.S."/>
            <person name="Donohue T.J."/>
            <person name="Noguera D.R."/>
        </authorList>
    </citation>
    <scope>NUCLEOTIDE SEQUENCE</scope>
    <source>
        <strain evidence="3">LCO1.1</strain>
    </source>
</reference>
<evidence type="ECO:0000256" key="1">
    <source>
        <dbReference type="ARBA" id="ARBA00023002"/>
    </source>
</evidence>
<dbReference type="AlphaFoldDB" id="A0A6N7IZG2"/>
<protein>
    <submittedName>
        <fullName evidence="3">(2Fe-2S)-binding protein</fullName>
    </submittedName>
</protein>
<dbReference type="InterPro" id="IPR001041">
    <property type="entry name" value="2Fe-2S_ferredoxin-type"/>
</dbReference>
<dbReference type="SUPFAM" id="SSF54292">
    <property type="entry name" value="2Fe-2S ferredoxin-like"/>
    <property type="match status" value="1"/>
</dbReference>
<dbReference type="Proteomes" id="UP000460257">
    <property type="component" value="Unassembled WGS sequence"/>
</dbReference>
<dbReference type="InterPro" id="IPR036010">
    <property type="entry name" value="2Fe-2S_ferredoxin-like_sf"/>
</dbReference>
<accession>A0A6N7IZG2</accession>
<feature type="domain" description="2Fe-2S ferredoxin-type" evidence="2">
    <location>
        <begin position="18"/>
        <end position="100"/>
    </location>
</feature>
<keyword evidence="1" id="KW-0560">Oxidoreductase</keyword>